<dbReference type="AlphaFoldDB" id="A0A2M9R603"/>
<evidence type="ECO:0000313" key="3">
    <source>
        <dbReference type="EMBL" id="PJR04287.1"/>
    </source>
</evidence>
<dbReference type="OrthoDB" id="594879at2"/>
<evidence type="ECO:0000313" key="4">
    <source>
        <dbReference type="Proteomes" id="UP000231960"/>
    </source>
</evidence>
<evidence type="ECO:0000259" key="1">
    <source>
        <dbReference type="Pfam" id="PF11738"/>
    </source>
</evidence>
<dbReference type="InterPro" id="IPR025303">
    <property type="entry name" value="PdaC"/>
</dbReference>
<reference evidence="3 4" key="1">
    <citation type="submission" date="2017-06" db="EMBL/GenBank/DDBJ databases">
        <title>Description of Avrilella dinanensis gen. nov. sp. nov.</title>
        <authorList>
            <person name="Leyer C."/>
            <person name="Sassi M."/>
            <person name="Minet J."/>
            <person name="Kayal S."/>
            <person name="Cattoir V."/>
        </authorList>
    </citation>
    <scope>NUCLEOTIDE SEQUENCE [LARGE SCALE GENOMIC DNA]</scope>
    <source>
        <strain evidence="3 4">UR159</strain>
    </source>
</reference>
<keyword evidence="4" id="KW-1185">Reference proteome</keyword>
<dbReference type="Gene3D" id="3.30.565.40">
    <property type="entry name" value="Fervidobacterium nodosum Rt17-B1 like"/>
    <property type="match status" value="1"/>
</dbReference>
<sequence>MRKILFLLFVTSSFWSCKQADNGRVEEKKYALKSQICRGDDCSKVEIEIPYFSGDKKSFTVINDEILQQVSSLISFAETGEQFENYEELMQNFIQSYEKIKTDFPNEPIPWEAKIDVDAERLSKQLVNVTYDFYTFTGGAHGNYGKISQFYDMETGKTVPVKQLFVNYSGFEKMVKDKFYAIYKLNEGDSLEEKGFMFEDNRFYLADNIMISDDEVEVYYNPYEIAPYANGATELKFTFDEVKPYLNPVYFKN</sequence>
<proteinExistence type="predicted"/>
<accession>A0A2M9R603</accession>
<protein>
    <recommendedName>
        <fullName evidence="5">DUF3298/DUF4163 domain-containing protein</fullName>
    </recommendedName>
</protein>
<dbReference type="RefSeq" id="WP_100677847.1">
    <property type="nucleotide sequence ID" value="NZ_NIPO01000001.1"/>
</dbReference>
<name>A0A2M9R603_9FLAO</name>
<gene>
    <name evidence="3" type="ORF">CDL10_06890</name>
</gene>
<dbReference type="Proteomes" id="UP000231960">
    <property type="component" value="Unassembled WGS sequence"/>
</dbReference>
<dbReference type="InterPro" id="IPR037126">
    <property type="entry name" value="PdaC/RsiV-like_sf"/>
</dbReference>
<evidence type="ECO:0000259" key="2">
    <source>
        <dbReference type="Pfam" id="PF13739"/>
    </source>
</evidence>
<comment type="caution">
    <text evidence="3">The sequence shown here is derived from an EMBL/GenBank/DDBJ whole genome shotgun (WGS) entry which is preliminary data.</text>
</comment>
<dbReference type="Pfam" id="PF13739">
    <property type="entry name" value="PdaC"/>
    <property type="match status" value="1"/>
</dbReference>
<dbReference type="EMBL" id="NIPO01000001">
    <property type="protein sequence ID" value="PJR04287.1"/>
    <property type="molecule type" value="Genomic_DNA"/>
</dbReference>
<feature type="domain" description="DUF3298" evidence="1">
    <location>
        <begin position="181"/>
        <end position="239"/>
    </location>
</feature>
<dbReference type="Gene3D" id="3.90.640.20">
    <property type="entry name" value="Heat-shock cognate protein, ATPase"/>
    <property type="match status" value="1"/>
</dbReference>
<dbReference type="Pfam" id="PF11738">
    <property type="entry name" value="DUF3298"/>
    <property type="match status" value="1"/>
</dbReference>
<organism evidence="3 4">
    <name type="scientific">Avrilella dinanensis</name>
    <dbReference type="NCBI Taxonomy" id="2008672"/>
    <lineage>
        <taxon>Bacteria</taxon>
        <taxon>Pseudomonadati</taxon>
        <taxon>Bacteroidota</taxon>
        <taxon>Flavobacteriia</taxon>
        <taxon>Flavobacteriales</taxon>
        <taxon>Flavobacteriaceae</taxon>
        <taxon>Avrilella</taxon>
    </lineage>
</organism>
<evidence type="ECO:0008006" key="5">
    <source>
        <dbReference type="Google" id="ProtNLM"/>
    </source>
</evidence>
<dbReference type="InterPro" id="IPR021729">
    <property type="entry name" value="DUF3298"/>
</dbReference>
<feature type="domain" description="Deacetylase PdaC" evidence="2">
    <location>
        <begin position="39"/>
        <end position="144"/>
    </location>
</feature>